<accession>A0AAW5E496</accession>
<gene>
    <name evidence="2" type="ORF">MJG50_18390</name>
</gene>
<feature type="transmembrane region" description="Helical" evidence="1">
    <location>
        <begin position="35"/>
        <end position="56"/>
    </location>
</feature>
<dbReference type="Proteomes" id="UP001431131">
    <property type="component" value="Unassembled WGS sequence"/>
</dbReference>
<dbReference type="Pfam" id="PF06961">
    <property type="entry name" value="DUF1294"/>
    <property type="match status" value="1"/>
</dbReference>
<keyword evidence="1" id="KW-0472">Membrane</keyword>
<proteinExistence type="predicted"/>
<evidence type="ECO:0000256" key="1">
    <source>
        <dbReference type="SAM" id="Phobius"/>
    </source>
</evidence>
<organism evidence="2 3">
    <name type="scientific">Fredinandcohnia quinoae</name>
    <dbReference type="NCBI Taxonomy" id="2918902"/>
    <lineage>
        <taxon>Bacteria</taxon>
        <taxon>Bacillati</taxon>
        <taxon>Bacillota</taxon>
        <taxon>Bacilli</taxon>
        <taxon>Bacillales</taxon>
        <taxon>Bacillaceae</taxon>
        <taxon>Fredinandcohnia</taxon>
    </lineage>
</organism>
<feature type="transmembrane region" description="Helical" evidence="1">
    <location>
        <begin position="68"/>
        <end position="88"/>
    </location>
</feature>
<evidence type="ECO:0000313" key="2">
    <source>
        <dbReference type="EMBL" id="MCH1627308.1"/>
    </source>
</evidence>
<feature type="transmembrane region" description="Helical" evidence="1">
    <location>
        <begin position="6"/>
        <end position="23"/>
    </location>
</feature>
<comment type="caution">
    <text evidence="2">The sequence shown here is derived from an EMBL/GenBank/DDBJ whole genome shotgun (WGS) entry which is preliminary data.</text>
</comment>
<keyword evidence="1" id="KW-1133">Transmembrane helix</keyword>
<keyword evidence="3" id="KW-1185">Reference proteome</keyword>
<dbReference type="AlphaFoldDB" id="A0AAW5E496"/>
<evidence type="ECO:0000313" key="3">
    <source>
        <dbReference type="Proteomes" id="UP001431131"/>
    </source>
</evidence>
<name>A0AAW5E496_9BACI</name>
<dbReference type="GO" id="GO:0003676">
    <property type="term" value="F:nucleic acid binding"/>
    <property type="evidence" value="ECO:0007669"/>
    <property type="project" value="InterPro"/>
</dbReference>
<reference evidence="2" key="1">
    <citation type="submission" date="2022-02" db="EMBL/GenBank/DDBJ databases">
        <title>Fredinandcohnia quinoae sp. nov. isolated from Chenopodium quinoa seeds.</title>
        <authorList>
            <person name="Saati-Santamaria Z."/>
            <person name="Flores-Felix J.D."/>
            <person name="Igual J.M."/>
            <person name="Velazquez E."/>
            <person name="Garcia-Fraile P."/>
            <person name="Martinez-Molina E."/>
        </authorList>
    </citation>
    <scope>NUCLEOTIDE SEQUENCE</scope>
    <source>
        <strain evidence="2">SECRCQ15</strain>
    </source>
</reference>
<dbReference type="RefSeq" id="WP_240257228.1">
    <property type="nucleotide sequence ID" value="NZ_JAKTTI010000038.1"/>
</dbReference>
<protein>
    <submittedName>
        <fullName evidence="2">DUF1294 domain-containing protein</fullName>
    </submittedName>
</protein>
<dbReference type="EMBL" id="JAKTTI010000038">
    <property type="protein sequence ID" value="MCH1627308.1"/>
    <property type="molecule type" value="Genomic_DNA"/>
</dbReference>
<sequence>MDTKIILILYVVLNIYGLSIMYVDKQRARKHQWRISEMQIWLVSILGGALGATVGMKLFRHKTKHKNFAILLPTLTVITMIIYIYILLKLS</sequence>
<dbReference type="InterPro" id="IPR010718">
    <property type="entry name" value="DUF1294"/>
</dbReference>
<dbReference type="PIRSF" id="PIRSF002599">
    <property type="entry name" value="Cold_shock_A"/>
    <property type="match status" value="1"/>
</dbReference>
<keyword evidence="1" id="KW-0812">Transmembrane</keyword>
<dbReference type="InterPro" id="IPR012156">
    <property type="entry name" value="Cold_shock_CspA"/>
</dbReference>